<dbReference type="AlphaFoldDB" id="A0A133U463"/>
<comment type="caution">
    <text evidence="2">The sequence shown here is derived from an EMBL/GenBank/DDBJ whole genome shotgun (WGS) entry which is preliminary data.</text>
</comment>
<sequence>MSLGEKIAVTLFIVGLALFLGGVVMLCISGGPSWVYEMVASCIMVVAIANFIVILAEKEKKKEN</sequence>
<feature type="transmembrane region" description="Helical" evidence="1">
    <location>
        <begin position="34"/>
        <end position="56"/>
    </location>
</feature>
<reference evidence="2 3" key="1">
    <citation type="journal article" date="2016" name="Sci. Rep.">
        <title>Metabolic traits of an uncultured archaeal lineage -MSBL1- from brine pools of the Red Sea.</title>
        <authorList>
            <person name="Mwirichia R."/>
            <person name="Alam I."/>
            <person name="Rashid M."/>
            <person name="Vinu M."/>
            <person name="Ba-Alawi W."/>
            <person name="Anthony Kamau A."/>
            <person name="Kamanda Ngugi D."/>
            <person name="Goker M."/>
            <person name="Klenk H.P."/>
            <person name="Bajic V."/>
            <person name="Stingl U."/>
        </authorList>
    </citation>
    <scope>NUCLEOTIDE SEQUENCE [LARGE SCALE GENOMIC DNA]</scope>
    <source>
        <strain evidence="2">SCGC-AAA259D14</strain>
    </source>
</reference>
<keyword evidence="1" id="KW-1133">Transmembrane helix</keyword>
<keyword evidence="1" id="KW-0472">Membrane</keyword>
<evidence type="ECO:0000256" key="1">
    <source>
        <dbReference type="SAM" id="Phobius"/>
    </source>
</evidence>
<keyword evidence="1" id="KW-0812">Transmembrane</keyword>
<accession>A0A133U463</accession>
<evidence type="ECO:0000313" key="2">
    <source>
        <dbReference type="EMBL" id="KXA88982.1"/>
    </source>
</evidence>
<feature type="transmembrane region" description="Helical" evidence="1">
    <location>
        <begin position="7"/>
        <end position="28"/>
    </location>
</feature>
<keyword evidence="3" id="KW-1185">Reference proteome</keyword>
<name>A0A133U463_9EURY</name>
<proteinExistence type="predicted"/>
<evidence type="ECO:0000313" key="3">
    <source>
        <dbReference type="Proteomes" id="UP000070589"/>
    </source>
</evidence>
<protein>
    <submittedName>
        <fullName evidence="2">Uncharacterized protein</fullName>
    </submittedName>
</protein>
<gene>
    <name evidence="2" type="ORF">AKJ62_04035</name>
</gene>
<organism evidence="2 3">
    <name type="scientific">candidate division MSBL1 archaeon SCGC-AAA259D14</name>
    <dbReference type="NCBI Taxonomy" id="1698261"/>
    <lineage>
        <taxon>Archaea</taxon>
        <taxon>Methanobacteriati</taxon>
        <taxon>Methanobacteriota</taxon>
        <taxon>candidate division MSBL1</taxon>
    </lineage>
</organism>
<dbReference type="Proteomes" id="UP000070589">
    <property type="component" value="Unassembled WGS sequence"/>
</dbReference>
<dbReference type="EMBL" id="LHXL01000065">
    <property type="protein sequence ID" value="KXA88982.1"/>
    <property type="molecule type" value="Genomic_DNA"/>
</dbReference>